<proteinExistence type="predicted"/>
<dbReference type="Proteomes" id="UP000240419">
    <property type="component" value="Unassembled WGS sequence"/>
</dbReference>
<name>A0A2P7UL72_9BACL</name>
<keyword evidence="2" id="KW-1185">Reference proteome</keyword>
<accession>A0A2P7UL72</accession>
<evidence type="ECO:0000313" key="1">
    <source>
        <dbReference type="EMBL" id="PSJ87543.1"/>
    </source>
</evidence>
<evidence type="ECO:0000313" key="2">
    <source>
        <dbReference type="Proteomes" id="UP000240419"/>
    </source>
</evidence>
<gene>
    <name evidence="1" type="ORF">C7R93_26940</name>
</gene>
<protein>
    <submittedName>
        <fullName evidence="1">Uncharacterized protein</fullName>
    </submittedName>
</protein>
<reference evidence="1 2" key="1">
    <citation type="submission" date="2018-03" db="EMBL/GenBank/DDBJ databases">
        <title>Brevisbacillus phylogenomics.</title>
        <authorList>
            <person name="Dunlap C."/>
        </authorList>
    </citation>
    <scope>NUCLEOTIDE SEQUENCE [LARGE SCALE GENOMIC DNA]</scope>
    <source>
        <strain evidence="1 2">NRRL NRS-1210</strain>
    </source>
</reference>
<dbReference type="AlphaFoldDB" id="A0A2P7UL72"/>
<dbReference type="EMBL" id="PXZM01000049">
    <property type="protein sequence ID" value="PSJ87543.1"/>
    <property type="molecule type" value="Genomic_DNA"/>
</dbReference>
<comment type="caution">
    <text evidence="1">The sequence shown here is derived from an EMBL/GenBank/DDBJ whole genome shotgun (WGS) entry which is preliminary data.</text>
</comment>
<dbReference type="RefSeq" id="WP_106841681.1">
    <property type="nucleotide sequence ID" value="NZ_JBCNIW010000035.1"/>
</dbReference>
<sequence>MQMLRIEAATEQEKEILSTVIFRILQFLSLKWRREGNQIRYFILDSQKEEIEKIINAMNEQFGIGLVCRFESIPDGEGFPY</sequence>
<organism evidence="1 2">
    <name type="scientific">Brevibacillus fortis</name>
    <dbReference type="NCBI Taxonomy" id="2126352"/>
    <lineage>
        <taxon>Bacteria</taxon>
        <taxon>Bacillati</taxon>
        <taxon>Bacillota</taxon>
        <taxon>Bacilli</taxon>
        <taxon>Bacillales</taxon>
        <taxon>Paenibacillaceae</taxon>
        <taxon>Brevibacillus</taxon>
    </lineage>
</organism>